<dbReference type="Gene3D" id="3.30.160.60">
    <property type="entry name" value="Classic Zinc Finger"/>
    <property type="match status" value="1"/>
</dbReference>
<evidence type="ECO:0000256" key="1">
    <source>
        <dbReference type="ARBA" id="ARBA00022723"/>
    </source>
</evidence>
<accession>A0A2I0WVM3</accession>
<gene>
    <name evidence="9" type="primary">ZAT10</name>
    <name evidence="9" type="ORF">MA16_Dca010946</name>
</gene>
<keyword evidence="1" id="KW-0479">Metal-binding</keyword>
<dbReference type="PROSITE" id="PS00028">
    <property type="entry name" value="ZINC_FINGER_C2H2_1"/>
    <property type="match status" value="2"/>
</dbReference>
<evidence type="ECO:0000256" key="3">
    <source>
        <dbReference type="ARBA" id="ARBA00022771"/>
    </source>
</evidence>
<evidence type="ECO:0000256" key="6">
    <source>
        <dbReference type="ARBA" id="ARBA00023163"/>
    </source>
</evidence>
<keyword evidence="4" id="KW-0862">Zinc</keyword>
<dbReference type="STRING" id="906689.A0A2I0WVM3"/>
<dbReference type="Pfam" id="PF13912">
    <property type="entry name" value="zf-C2H2_6"/>
    <property type="match status" value="2"/>
</dbReference>
<evidence type="ECO:0000259" key="8">
    <source>
        <dbReference type="PROSITE" id="PS50157"/>
    </source>
</evidence>
<name>A0A2I0WVM3_9ASPA</name>
<protein>
    <submittedName>
        <fullName evidence="9">Zinc finger protein ZAT10</fullName>
    </submittedName>
</protein>
<evidence type="ECO:0000256" key="2">
    <source>
        <dbReference type="ARBA" id="ARBA00022737"/>
    </source>
</evidence>
<reference evidence="9 10" key="2">
    <citation type="journal article" date="2017" name="Nature">
        <title>The Apostasia genome and the evolution of orchids.</title>
        <authorList>
            <person name="Zhang G.Q."/>
            <person name="Liu K.W."/>
            <person name="Li Z."/>
            <person name="Lohaus R."/>
            <person name="Hsiao Y.Y."/>
            <person name="Niu S.C."/>
            <person name="Wang J.Y."/>
            <person name="Lin Y.C."/>
            <person name="Xu Q."/>
            <person name="Chen L.J."/>
            <person name="Yoshida K."/>
            <person name="Fujiwara S."/>
            <person name="Wang Z.W."/>
            <person name="Zhang Y.Q."/>
            <person name="Mitsuda N."/>
            <person name="Wang M."/>
            <person name="Liu G.H."/>
            <person name="Pecoraro L."/>
            <person name="Huang H.X."/>
            <person name="Xiao X.J."/>
            <person name="Lin M."/>
            <person name="Wu X.Y."/>
            <person name="Wu W.L."/>
            <person name="Chen Y.Y."/>
            <person name="Chang S.B."/>
            <person name="Sakamoto S."/>
            <person name="Ohme-Takagi M."/>
            <person name="Yagi M."/>
            <person name="Zeng S.J."/>
            <person name="Shen C.Y."/>
            <person name="Yeh C.M."/>
            <person name="Luo Y.B."/>
            <person name="Tsai W.C."/>
            <person name="Van de Peer Y."/>
            <person name="Liu Z.J."/>
        </authorList>
    </citation>
    <scope>NUCLEOTIDE SEQUENCE [LARGE SCALE GENOMIC DNA]</scope>
    <source>
        <tissue evidence="9">The whole plant</tissue>
    </source>
</reference>
<dbReference type="PANTHER" id="PTHR45988">
    <property type="entry name" value="C2H2 TYPE ZINC FINGER TRANSCRIPTION FACTOR FAMILY-RELATED"/>
    <property type="match status" value="1"/>
</dbReference>
<dbReference type="InterPro" id="IPR036236">
    <property type="entry name" value="Znf_C2H2_sf"/>
</dbReference>
<dbReference type="InterPro" id="IPR013087">
    <property type="entry name" value="Znf_C2H2_type"/>
</dbReference>
<proteinExistence type="predicted"/>
<evidence type="ECO:0000313" key="10">
    <source>
        <dbReference type="Proteomes" id="UP000233837"/>
    </source>
</evidence>
<dbReference type="AlphaFoldDB" id="A0A2I0WVM3"/>
<dbReference type="GO" id="GO:0005634">
    <property type="term" value="C:nucleus"/>
    <property type="evidence" value="ECO:0007669"/>
    <property type="project" value="TreeGrafter"/>
</dbReference>
<dbReference type="PANTHER" id="PTHR45988:SF1">
    <property type="entry name" value="ZINC FINGER PROTEIN AZF2"/>
    <property type="match status" value="1"/>
</dbReference>
<evidence type="ECO:0000313" key="9">
    <source>
        <dbReference type="EMBL" id="PKU79718.1"/>
    </source>
</evidence>
<evidence type="ECO:0000256" key="4">
    <source>
        <dbReference type="ARBA" id="ARBA00022833"/>
    </source>
</evidence>
<sequence>MTKRKRSKRYPRMFDHPPTEEEHLAYCLLLLSRDTGSSAAINLRSHFLPPNLERKCSECGKTFPSYQALGGHKASHRKPDSLAAVAQVDDHISVGSPSTSIAGGKIHQCLICLKAFPTGQALGGHKRCHYDGTIGSAAGYGSSGSAATSWVSEVRSAGIRRFDLNVPPVLDFGVESKRRWWALDDEDEVQSPISYKRPRLPVTAT</sequence>
<dbReference type="GO" id="GO:0003700">
    <property type="term" value="F:DNA-binding transcription factor activity"/>
    <property type="evidence" value="ECO:0007669"/>
    <property type="project" value="InterPro"/>
</dbReference>
<keyword evidence="3 7" id="KW-0863">Zinc-finger</keyword>
<reference evidence="9 10" key="1">
    <citation type="journal article" date="2016" name="Sci. Rep.">
        <title>The Dendrobium catenatum Lindl. genome sequence provides insights into polysaccharide synthase, floral development and adaptive evolution.</title>
        <authorList>
            <person name="Zhang G.Q."/>
            <person name="Xu Q."/>
            <person name="Bian C."/>
            <person name="Tsai W.C."/>
            <person name="Yeh C.M."/>
            <person name="Liu K.W."/>
            <person name="Yoshida K."/>
            <person name="Zhang L.S."/>
            <person name="Chang S.B."/>
            <person name="Chen F."/>
            <person name="Shi Y."/>
            <person name="Su Y.Y."/>
            <person name="Zhang Y.Q."/>
            <person name="Chen L.J."/>
            <person name="Yin Y."/>
            <person name="Lin M."/>
            <person name="Huang H."/>
            <person name="Deng H."/>
            <person name="Wang Z.W."/>
            <person name="Zhu S.L."/>
            <person name="Zhao X."/>
            <person name="Deng C."/>
            <person name="Niu S.C."/>
            <person name="Huang J."/>
            <person name="Wang M."/>
            <person name="Liu G.H."/>
            <person name="Yang H.J."/>
            <person name="Xiao X.J."/>
            <person name="Hsiao Y.Y."/>
            <person name="Wu W.L."/>
            <person name="Chen Y.Y."/>
            <person name="Mitsuda N."/>
            <person name="Ohme-Takagi M."/>
            <person name="Luo Y.B."/>
            <person name="Van de Peer Y."/>
            <person name="Liu Z.J."/>
        </authorList>
    </citation>
    <scope>NUCLEOTIDE SEQUENCE [LARGE SCALE GENOMIC DNA]</scope>
    <source>
        <tissue evidence="9">The whole plant</tissue>
    </source>
</reference>
<dbReference type="EMBL" id="KZ502422">
    <property type="protein sequence ID" value="PKU79718.1"/>
    <property type="molecule type" value="Genomic_DNA"/>
</dbReference>
<keyword evidence="5" id="KW-0805">Transcription regulation</keyword>
<dbReference type="SUPFAM" id="SSF57667">
    <property type="entry name" value="beta-beta-alpha zinc fingers"/>
    <property type="match status" value="1"/>
</dbReference>
<keyword evidence="6" id="KW-0804">Transcription</keyword>
<dbReference type="PROSITE" id="PS50157">
    <property type="entry name" value="ZINC_FINGER_C2H2_2"/>
    <property type="match status" value="1"/>
</dbReference>
<keyword evidence="10" id="KW-1185">Reference proteome</keyword>
<keyword evidence="2" id="KW-0677">Repeat</keyword>
<organism evidence="9 10">
    <name type="scientific">Dendrobium catenatum</name>
    <dbReference type="NCBI Taxonomy" id="906689"/>
    <lineage>
        <taxon>Eukaryota</taxon>
        <taxon>Viridiplantae</taxon>
        <taxon>Streptophyta</taxon>
        <taxon>Embryophyta</taxon>
        <taxon>Tracheophyta</taxon>
        <taxon>Spermatophyta</taxon>
        <taxon>Magnoliopsida</taxon>
        <taxon>Liliopsida</taxon>
        <taxon>Asparagales</taxon>
        <taxon>Orchidaceae</taxon>
        <taxon>Epidendroideae</taxon>
        <taxon>Malaxideae</taxon>
        <taxon>Dendrobiinae</taxon>
        <taxon>Dendrobium</taxon>
    </lineage>
</organism>
<dbReference type="SMART" id="SM00355">
    <property type="entry name" value="ZnF_C2H2"/>
    <property type="match status" value="2"/>
</dbReference>
<feature type="domain" description="C2H2-type" evidence="8">
    <location>
        <begin position="54"/>
        <end position="81"/>
    </location>
</feature>
<dbReference type="InterPro" id="IPR044653">
    <property type="entry name" value="AZF1/2/3-like"/>
</dbReference>
<evidence type="ECO:0000256" key="5">
    <source>
        <dbReference type="ARBA" id="ARBA00023015"/>
    </source>
</evidence>
<dbReference type="GO" id="GO:0008270">
    <property type="term" value="F:zinc ion binding"/>
    <property type="evidence" value="ECO:0007669"/>
    <property type="project" value="UniProtKB-KW"/>
</dbReference>
<dbReference type="GO" id="GO:0000976">
    <property type="term" value="F:transcription cis-regulatory region binding"/>
    <property type="evidence" value="ECO:0007669"/>
    <property type="project" value="TreeGrafter"/>
</dbReference>
<evidence type="ECO:0000256" key="7">
    <source>
        <dbReference type="PROSITE-ProRule" id="PRU00042"/>
    </source>
</evidence>
<dbReference type="Proteomes" id="UP000233837">
    <property type="component" value="Unassembled WGS sequence"/>
</dbReference>